<keyword evidence="5" id="KW-0554">One-carbon metabolism</keyword>
<comment type="caution">
    <text evidence="10">The sequence shown here is derived from an EMBL/GenBank/DDBJ whole genome shotgun (WGS) entry which is preliminary data.</text>
</comment>
<dbReference type="InterPro" id="IPR015422">
    <property type="entry name" value="PyrdxlP-dep_Trfase_small"/>
</dbReference>
<evidence type="ECO:0000256" key="8">
    <source>
        <dbReference type="PIRSR" id="PIRSR000412-50"/>
    </source>
</evidence>
<accession>A0A7J7IHN1</accession>
<dbReference type="SUPFAM" id="SSF53383">
    <property type="entry name" value="PLP-dependent transferases"/>
    <property type="match status" value="1"/>
</dbReference>
<evidence type="ECO:0000256" key="6">
    <source>
        <dbReference type="ARBA" id="ARBA00022679"/>
    </source>
</evidence>
<evidence type="ECO:0000313" key="10">
    <source>
        <dbReference type="EMBL" id="KAF6002593.1"/>
    </source>
</evidence>
<dbReference type="InterPro" id="IPR049943">
    <property type="entry name" value="Ser_HO-MeTrfase-like"/>
</dbReference>
<dbReference type="EMBL" id="VWRR01000009">
    <property type="protein sequence ID" value="KAF6002593.1"/>
    <property type="molecule type" value="Genomic_DNA"/>
</dbReference>
<dbReference type="EC" id="2.1.2.1" evidence="4"/>
<dbReference type="Pfam" id="PF00464">
    <property type="entry name" value="SHMT"/>
    <property type="match status" value="1"/>
</dbReference>
<dbReference type="InterPro" id="IPR001085">
    <property type="entry name" value="Ser_HO-MeTrfase"/>
</dbReference>
<keyword evidence="11" id="KW-1185">Reference proteome</keyword>
<dbReference type="Proteomes" id="UP000530660">
    <property type="component" value="Unassembled WGS sequence"/>
</dbReference>
<dbReference type="GO" id="GO:0032259">
    <property type="term" value="P:methylation"/>
    <property type="evidence" value="ECO:0007669"/>
    <property type="project" value="UniProtKB-KW"/>
</dbReference>
<feature type="domain" description="Serine hydroxymethyltransferase-like" evidence="9">
    <location>
        <begin position="28"/>
        <end position="412"/>
    </location>
</feature>
<dbReference type="NCBIfam" id="NF000586">
    <property type="entry name" value="PRK00011.1"/>
    <property type="match status" value="1"/>
</dbReference>
<dbReference type="UniPathway" id="UPA00193"/>
<feature type="modified residue" description="N6-(pyridoxal phosphate)lysine" evidence="8">
    <location>
        <position position="260"/>
    </location>
</feature>
<evidence type="ECO:0000256" key="5">
    <source>
        <dbReference type="ARBA" id="ARBA00022563"/>
    </source>
</evidence>
<dbReference type="CDD" id="cd00378">
    <property type="entry name" value="SHMT"/>
    <property type="match status" value="1"/>
</dbReference>
<dbReference type="InterPro" id="IPR015421">
    <property type="entry name" value="PyrdxlP-dep_Trfase_major"/>
</dbReference>
<evidence type="ECO:0000259" key="9">
    <source>
        <dbReference type="Pfam" id="PF00464"/>
    </source>
</evidence>
<evidence type="ECO:0000256" key="1">
    <source>
        <dbReference type="ARBA" id="ARBA00001933"/>
    </source>
</evidence>
<organism evidence="10 11">
    <name type="scientific">Cyanidiococcus yangmingshanensis</name>
    <dbReference type="NCBI Taxonomy" id="2690220"/>
    <lineage>
        <taxon>Eukaryota</taxon>
        <taxon>Rhodophyta</taxon>
        <taxon>Bangiophyceae</taxon>
        <taxon>Cyanidiales</taxon>
        <taxon>Cyanidiaceae</taxon>
        <taxon>Cyanidiococcus</taxon>
    </lineage>
</organism>
<dbReference type="GO" id="GO:0019264">
    <property type="term" value="P:glycine biosynthetic process from serine"/>
    <property type="evidence" value="ECO:0007669"/>
    <property type="project" value="InterPro"/>
</dbReference>
<dbReference type="HAMAP" id="MF_00051">
    <property type="entry name" value="SHMT"/>
    <property type="match status" value="1"/>
</dbReference>
<protein>
    <recommendedName>
        <fullName evidence="4">glycine hydroxymethyltransferase</fullName>
        <ecNumber evidence="4">2.1.2.1</ecNumber>
    </recommendedName>
</protein>
<gene>
    <name evidence="10" type="primary">SHMT2</name>
    <name evidence="10" type="ORF">F1559_000077</name>
</gene>
<dbReference type="PIRSF" id="PIRSF000412">
    <property type="entry name" value="SHMT"/>
    <property type="match status" value="1"/>
</dbReference>
<dbReference type="PANTHER" id="PTHR11680">
    <property type="entry name" value="SERINE HYDROXYMETHYLTRANSFERASE"/>
    <property type="match status" value="1"/>
</dbReference>
<keyword evidence="7 8" id="KW-0663">Pyridoxal phosphate</keyword>
<dbReference type="AlphaFoldDB" id="A0A7J7IHN1"/>
<comment type="cofactor">
    <cofactor evidence="1 8">
        <name>pyridoxal 5'-phosphate</name>
        <dbReference type="ChEBI" id="CHEBI:597326"/>
    </cofactor>
</comment>
<comment type="similarity">
    <text evidence="3">Belongs to the SHMT family.</text>
</comment>
<evidence type="ECO:0000256" key="7">
    <source>
        <dbReference type="ARBA" id="ARBA00022898"/>
    </source>
</evidence>
<dbReference type="GO" id="GO:0004372">
    <property type="term" value="F:glycine hydroxymethyltransferase activity"/>
    <property type="evidence" value="ECO:0007669"/>
    <property type="project" value="UniProtKB-EC"/>
</dbReference>
<keyword evidence="6 10" id="KW-0808">Transferase</keyword>
<sequence>MVNSTTRECYTADQYRPEFEGFPGNRPLDDVDPEVAALIRQEKARQADGLELIASENFTSRAVMEALGSCFTNKYSEGYPGKRYYGGTEVVDELERLVQQRALSLFGLEPQEWAVNVQPYSGSPANFAVYTALLRPHDRIMGLGLPSGGHLTHGFYTAKGKRVSATSIYFESLPYQVDPQTGYVDYDRLEDLALLYRPRLLICGASAYPRDWDYARMREIADKAGAMLMCDMAHYSGLVAAGELASPFPFCDVVTTTTHKSLRGPRQGMIFCRRQYETEINEAVFPGCQGGPHNATMAALGVALREAATPEFRTYQQQVCANAKALAKALVSRGYTLVTGGTDNHLVLWDLRPEGLTGNKVQKLCDLIGITLNMNAVAGDTNALSPGGVRIGTPALTSRGFSEKDFEKVAEFLHRAVQLSLSIQKESGKKLVDFERALAGRTEIAALREEVRAFATRFPMPGGPR</sequence>
<dbReference type="GO" id="GO:0008168">
    <property type="term" value="F:methyltransferase activity"/>
    <property type="evidence" value="ECO:0007669"/>
    <property type="project" value="UniProtKB-KW"/>
</dbReference>
<dbReference type="FunFam" id="3.40.640.10:FF:000097">
    <property type="entry name" value="Serine hydroxymethyltransferase"/>
    <property type="match status" value="1"/>
</dbReference>
<dbReference type="GO" id="GO:0035999">
    <property type="term" value="P:tetrahydrofolate interconversion"/>
    <property type="evidence" value="ECO:0007669"/>
    <property type="project" value="UniProtKB-UniPathway"/>
</dbReference>
<dbReference type="InterPro" id="IPR015424">
    <property type="entry name" value="PyrdxlP-dep_Trfase"/>
</dbReference>
<dbReference type="GO" id="GO:0005739">
    <property type="term" value="C:mitochondrion"/>
    <property type="evidence" value="ECO:0007669"/>
    <property type="project" value="TreeGrafter"/>
</dbReference>
<dbReference type="PANTHER" id="PTHR11680:SF35">
    <property type="entry name" value="SERINE HYDROXYMETHYLTRANSFERASE 1"/>
    <property type="match status" value="1"/>
</dbReference>
<name>A0A7J7IHN1_9RHOD</name>
<comment type="pathway">
    <text evidence="2">One-carbon metabolism; tetrahydrofolate interconversion.</text>
</comment>
<evidence type="ECO:0000256" key="3">
    <source>
        <dbReference type="ARBA" id="ARBA00006376"/>
    </source>
</evidence>
<dbReference type="Gene3D" id="3.40.640.10">
    <property type="entry name" value="Type I PLP-dependent aspartate aminotransferase-like (Major domain)"/>
    <property type="match status" value="1"/>
</dbReference>
<evidence type="ECO:0000256" key="4">
    <source>
        <dbReference type="ARBA" id="ARBA00012256"/>
    </source>
</evidence>
<reference evidence="10 11" key="1">
    <citation type="journal article" date="2020" name="J. Phycol.">
        <title>Comparative genome analysis reveals Cyanidiococcus gen. nov., a new extremophilic red algal genus sister to Cyanidioschyzon (Cyanidioschyzonaceae, Rhodophyta).</title>
        <authorList>
            <person name="Liu S.-L."/>
            <person name="Chiang Y.-R."/>
            <person name="Yoon H.S."/>
            <person name="Fu H.-Y."/>
        </authorList>
    </citation>
    <scope>NUCLEOTIDE SEQUENCE [LARGE SCALE GENOMIC DNA]</scope>
    <source>
        <strain evidence="10 11">THAL066</strain>
    </source>
</reference>
<dbReference type="InterPro" id="IPR039429">
    <property type="entry name" value="SHMT-like_dom"/>
</dbReference>
<proteinExistence type="inferred from homology"/>
<evidence type="ECO:0000256" key="2">
    <source>
        <dbReference type="ARBA" id="ARBA00004777"/>
    </source>
</evidence>
<dbReference type="GO" id="GO:0030170">
    <property type="term" value="F:pyridoxal phosphate binding"/>
    <property type="evidence" value="ECO:0007669"/>
    <property type="project" value="InterPro"/>
</dbReference>
<keyword evidence="10" id="KW-0489">Methyltransferase</keyword>
<dbReference type="Gene3D" id="3.90.1150.10">
    <property type="entry name" value="Aspartate Aminotransferase, domain 1"/>
    <property type="match status" value="1"/>
</dbReference>
<evidence type="ECO:0000313" key="11">
    <source>
        <dbReference type="Proteomes" id="UP000530660"/>
    </source>
</evidence>
<dbReference type="OrthoDB" id="10265628at2759"/>